<feature type="domain" description="Phosphatidylinositol-specific phospholipase C X" evidence="6">
    <location>
        <begin position="16"/>
        <end position="157"/>
    </location>
</feature>
<evidence type="ECO:0000256" key="5">
    <source>
        <dbReference type="ARBA" id="ARBA00030782"/>
    </source>
</evidence>
<evidence type="ECO:0000313" key="8">
    <source>
        <dbReference type="Proteomes" id="UP001589767"/>
    </source>
</evidence>
<organism evidence="7 8">
    <name type="scientific">Gallibacterium trehalosifermentans</name>
    <dbReference type="NCBI Taxonomy" id="516935"/>
    <lineage>
        <taxon>Bacteria</taxon>
        <taxon>Pseudomonadati</taxon>
        <taxon>Pseudomonadota</taxon>
        <taxon>Gammaproteobacteria</taxon>
        <taxon>Pasteurellales</taxon>
        <taxon>Pasteurellaceae</taxon>
        <taxon>Gallibacterium</taxon>
    </lineage>
</organism>
<dbReference type="PROSITE" id="PS50007">
    <property type="entry name" value="PIPLC_X_DOMAIN"/>
    <property type="match status" value="1"/>
</dbReference>
<dbReference type="Gene3D" id="3.20.20.190">
    <property type="entry name" value="Phosphatidylinositol (PI) phosphodiesterase"/>
    <property type="match status" value="1"/>
</dbReference>
<evidence type="ECO:0000313" key="7">
    <source>
        <dbReference type="EMBL" id="MFC0309250.1"/>
    </source>
</evidence>
<comment type="catalytic activity">
    <reaction evidence="1">
        <text>a 1,2-diacyl-sn-glycero-3-phospho-(1D-myo-inositol) = 1D-myo-inositol 1,2-cyclic phosphate + a 1,2-diacyl-sn-glycerol</text>
        <dbReference type="Rhea" id="RHEA:17093"/>
        <dbReference type="ChEBI" id="CHEBI:17815"/>
        <dbReference type="ChEBI" id="CHEBI:57880"/>
        <dbReference type="ChEBI" id="CHEBI:58484"/>
        <dbReference type="EC" id="4.6.1.13"/>
    </reaction>
</comment>
<name>A0ABV6H0U9_9PAST</name>
<gene>
    <name evidence="7" type="ORF">ACFFHK_05940</name>
</gene>
<evidence type="ECO:0000256" key="2">
    <source>
        <dbReference type="ARBA" id="ARBA00012581"/>
    </source>
</evidence>
<reference evidence="7 8" key="1">
    <citation type="submission" date="2024-09" db="EMBL/GenBank/DDBJ databases">
        <authorList>
            <person name="Sun Q."/>
            <person name="Mori K."/>
        </authorList>
    </citation>
    <scope>NUCLEOTIDE SEQUENCE [LARGE SCALE GENOMIC DNA]</scope>
    <source>
        <strain evidence="7 8">CCM 7539</strain>
    </source>
</reference>
<dbReference type="PANTHER" id="PTHR13593:SF113">
    <property type="entry name" value="SI:DKEY-266F7.9"/>
    <property type="match status" value="1"/>
</dbReference>
<dbReference type="SUPFAM" id="SSF51695">
    <property type="entry name" value="PLC-like phosphodiesterases"/>
    <property type="match status" value="1"/>
</dbReference>
<proteinExistence type="predicted"/>
<dbReference type="PANTHER" id="PTHR13593">
    <property type="match status" value="1"/>
</dbReference>
<dbReference type="Proteomes" id="UP001589767">
    <property type="component" value="Unassembled WGS sequence"/>
</dbReference>
<dbReference type="RefSeq" id="WP_382370523.1">
    <property type="nucleotide sequence ID" value="NZ_JBHLWB010000005.1"/>
</dbReference>
<dbReference type="InterPro" id="IPR017946">
    <property type="entry name" value="PLC-like_Pdiesterase_TIM-brl"/>
</dbReference>
<dbReference type="SMART" id="SM00148">
    <property type="entry name" value="PLCXc"/>
    <property type="match status" value="1"/>
</dbReference>
<evidence type="ECO:0000256" key="1">
    <source>
        <dbReference type="ARBA" id="ARBA00001316"/>
    </source>
</evidence>
<dbReference type="InterPro" id="IPR051057">
    <property type="entry name" value="PI-PLC_domain"/>
</dbReference>
<dbReference type="EC" id="4.6.1.13" evidence="2"/>
<protein>
    <recommendedName>
        <fullName evidence="3">1-phosphatidylinositol phosphodiesterase</fullName>
        <ecNumber evidence="2">4.6.1.13</ecNumber>
    </recommendedName>
    <alternativeName>
        <fullName evidence="4">Phosphatidylinositol diacylglycerol-lyase</fullName>
    </alternativeName>
    <alternativeName>
        <fullName evidence="5">Phosphatidylinositol-specific phospholipase C</fullName>
    </alternativeName>
</protein>
<keyword evidence="8" id="KW-1185">Reference proteome</keyword>
<evidence type="ECO:0000256" key="4">
    <source>
        <dbReference type="ARBA" id="ARBA00030474"/>
    </source>
</evidence>
<dbReference type="InterPro" id="IPR000909">
    <property type="entry name" value="PLipase_C_PInositol-sp_X_dom"/>
</dbReference>
<sequence length="276" mass="32373">MQTILLTNWLAECQPDIPINRLFIPGTHDAMTASCQQRYYKTQMLSLEDQLQIGVRFFDLRLRKEMVAAHREWISDISAKNIFDSLIYFLKQHPKEFVFIRVQNANEQKDDFDQYKLALWSVIEQYQEYFYHWRVDDKSFTFPCLSAVAGKIVALECSPSTMQTYWLNQQQWALPWHNNTKIVLQDDWNAPVVTDKFNAIRQNVSSSAVEPEKLFLNHISATNGVLGYPDAYAEILNPQTLQLWQEMEKQDICGVQIYDFITEEIATAVIKHNFCR</sequence>
<accession>A0ABV6H0U9</accession>
<comment type="caution">
    <text evidence="7">The sequence shown here is derived from an EMBL/GenBank/DDBJ whole genome shotgun (WGS) entry which is preliminary data.</text>
</comment>
<evidence type="ECO:0000256" key="3">
    <source>
        <dbReference type="ARBA" id="ARBA00019758"/>
    </source>
</evidence>
<dbReference type="EMBL" id="JBHLWB010000005">
    <property type="protein sequence ID" value="MFC0309250.1"/>
    <property type="molecule type" value="Genomic_DNA"/>
</dbReference>
<evidence type="ECO:0000259" key="6">
    <source>
        <dbReference type="SMART" id="SM00148"/>
    </source>
</evidence>